<dbReference type="eggNOG" id="arCOG00196">
    <property type="taxonomic scope" value="Archaea"/>
</dbReference>
<dbReference type="KEGG" id="ast:Asulf_01137"/>
<gene>
    <name evidence="6" type="ORF">Asulf_01137</name>
</gene>
<evidence type="ECO:0000256" key="4">
    <source>
        <dbReference type="ARBA" id="ARBA00022840"/>
    </source>
</evidence>
<dbReference type="GO" id="GO:0005524">
    <property type="term" value="F:ATP binding"/>
    <property type="evidence" value="ECO:0007669"/>
    <property type="project" value="UniProtKB-KW"/>
</dbReference>
<dbReference type="InterPro" id="IPR003593">
    <property type="entry name" value="AAA+_ATPase"/>
</dbReference>
<name>N0BFS8_9EURY</name>
<dbReference type="InterPro" id="IPR027417">
    <property type="entry name" value="P-loop_NTPase"/>
</dbReference>
<dbReference type="GO" id="GO:0016887">
    <property type="term" value="F:ATP hydrolysis activity"/>
    <property type="evidence" value="ECO:0007669"/>
    <property type="project" value="InterPro"/>
</dbReference>
<evidence type="ECO:0000256" key="3">
    <source>
        <dbReference type="ARBA" id="ARBA00022741"/>
    </source>
</evidence>
<dbReference type="SUPFAM" id="SSF52540">
    <property type="entry name" value="P-loop containing nucleoside triphosphate hydrolases"/>
    <property type="match status" value="1"/>
</dbReference>
<dbReference type="HOGENOM" id="CLU_000604_1_2_2"/>
<dbReference type="PANTHER" id="PTHR42711:SF5">
    <property type="entry name" value="ABC TRANSPORTER ATP-BINDING PROTEIN NATA"/>
    <property type="match status" value="1"/>
</dbReference>
<protein>
    <recommendedName>
        <fullName evidence="5">ABC transporter domain-containing protein</fullName>
    </recommendedName>
</protein>
<keyword evidence="4" id="KW-0067">ATP-binding</keyword>
<evidence type="ECO:0000313" key="7">
    <source>
        <dbReference type="Proteomes" id="UP000013307"/>
    </source>
</evidence>
<proteinExistence type="inferred from homology"/>
<evidence type="ECO:0000256" key="1">
    <source>
        <dbReference type="ARBA" id="ARBA00005417"/>
    </source>
</evidence>
<keyword evidence="7" id="KW-1185">Reference proteome</keyword>
<dbReference type="EMBL" id="CP005290">
    <property type="protein sequence ID" value="AGK61137.1"/>
    <property type="molecule type" value="Genomic_DNA"/>
</dbReference>
<dbReference type="Proteomes" id="UP000013307">
    <property type="component" value="Chromosome"/>
</dbReference>
<evidence type="ECO:0000313" key="6">
    <source>
        <dbReference type="EMBL" id="AGK61137.1"/>
    </source>
</evidence>
<dbReference type="PROSITE" id="PS50893">
    <property type="entry name" value="ABC_TRANSPORTER_2"/>
    <property type="match status" value="1"/>
</dbReference>
<keyword evidence="2" id="KW-0813">Transport</keyword>
<dbReference type="InterPro" id="IPR003439">
    <property type="entry name" value="ABC_transporter-like_ATP-bd"/>
</dbReference>
<dbReference type="Pfam" id="PF00005">
    <property type="entry name" value="ABC_tran"/>
    <property type="match status" value="1"/>
</dbReference>
<organism evidence="6 7">
    <name type="scientific">Archaeoglobus sulfaticallidus PM70-1</name>
    <dbReference type="NCBI Taxonomy" id="387631"/>
    <lineage>
        <taxon>Archaea</taxon>
        <taxon>Methanobacteriati</taxon>
        <taxon>Methanobacteriota</taxon>
        <taxon>Archaeoglobi</taxon>
        <taxon>Archaeoglobales</taxon>
        <taxon>Archaeoglobaceae</taxon>
        <taxon>Archaeoglobus</taxon>
    </lineage>
</organism>
<evidence type="ECO:0000259" key="5">
    <source>
        <dbReference type="PROSITE" id="PS50893"/>
    </source>
</evidence>
<reference evidence="6 7" key="1">
    <citation type="journal article" date="2013" name="Genome Announc.">
        <title>Complete Genome Sequence of the Thermophilic and Facultatively Chemolithoautotrophic Sulfate Reducer Archaeoglobus sulfaticallidus Strain PM70-1T.</title>
        <authorList>
            <person name="Stokke R."/>
            <person name="Hocking W.P."/>
            <person name="Steinsbu B.O."/>
            <person name="Steen I.H."/>
        </authorList>
    </citation>
    <scope>NUCLEOTIDE SEQUENCE [LARGE SCALE GENOMIC DNA]</scope>
    <source>
        <strain evidence="6">PM70-1</strain>
    </source>
</reference>
<dbReference type="GeneID" id="15392778"/>
<dbReference type="Gene3D" id="3.40.50.300">
    <property type="entry name" value="P-loop containing nucleotide triphosphate hydrolases"/>
    <property type="match status" value="1"/>
</dbReference>
<dbReference type="PANTHER" id="PTHR42711">
    <property type="entry name" value="ABC TRANSPORTER ATP-BINDING PROTEIN"/>
    <property type="match status" value="1"/>
</dbReference>
<dbReference type="RefSeq" id="WP_015590735.1">
    <property type="nucleotide sequence ID" value="NC_021169.1"/>
</dbReference>
<dbReference type="STRING" id="387631.Asulf_01137"/>
<comment type="similarity">
    <text evidence="1">Belongs to the ABC transporter superfamily.</text>
</comment>
<accession>N0BFS8</accession>
<dbReference type="SMART" id="SM00382">
    <property type="entry name" value="AAA"/>
    <property type="match status" value="1"/>
</dbReference>
<dbReference type="AlphaFoldDB" id="N0BFS8"/>
<dbReference type="InterPro" id="IPR050763">
    <property type="entry name" value="ABC_transporter_ATP-binding"/>
</dbReference>
<feature type="domain" description="ABC transporter" evidence="5">
    <location>
        <begin position="4"/>
        <end position="206"/>
    </location>
</feature>
<keyword evidence="3" id="KW-0547">Nucleotide-binding</keyword>
<evidence type="ECO:0000256" key="2">
    <source>
        <dbReference type="ARBA" id="ARBA00022448"/>
    </source>
</evidence>
<sequence>MPAIAVRNLSKKFGRKLVFKDVNFVVKRGEKVAIVGVNGSGKTTLLRILSGQIKPSAGYVEIFGKNPYMDVELRKKIGFLSHSSHLYRELTAKENLIFYAKLMGVDESRVSEVLKLVNLWKARNDLVRSFSKGMEQRLKIAKALLNDPDILICDEPSDGLDVRGREFIRNYIKNFNKTVIISTHSEEEIRLCDRVLGFRDGSIVELSR</sequence>
<dbReference type="OrthoDB" id="87732at2157"/>